<organism evidence="1 2">
    <name type="scientific">Bradyrhizobium lablabi</name>
    <dbReference type="NCBI Taxonomy" id="722472"/>
    <lineage>
        <taxon>Bacteria</taxon>
        <taxon>Pseudomonadati</taxon>
        <taxon>Pseudomonadota</taxon>
        <taxon>Alphaproteobacteria</taxon>
        <taxon>Hyphomicrobiales</taxon>
        <taxon>Nitrobacteraceae</taxon>
        <taxon>Bradyrhizobium</taxon>
    </lineage>
</organism>
<evidence type="ECO:0000313" key="2">
    <source>
        <dbReference type="Proteomes" id="UP000183208"/>
    </source>
</evidence>
<dbReference type="AlphaFoldDB" id="A0A1M7DZS4"/>
<dbReference type="RefSeq" id="WP_171944987.1">
    <property type="nucleotide sequence ID" value="NZ_FNTI01000001.1"/>
</dbReference>
<accession>A0A1M7DZS4</accession>
<evidence type="ECO:0000313" key="1">
    <source>
        <dbReference type="EMBL" id="SED88550.1"/>
    </source>
</evidence>
<dbReference type="Proteomes" id="UP000183208">
    <property type="component" value="Unassembled WGS sequence"/>
</dbReference>
<dbReference type="EMBL" id="FNTI01000001">
    <property type="protein sequence ID" value="SED88550.1"/>
    <property type="molecule type" value="Genomic_DNA"/>
</dbReference>
<proteinExistence type="predicted"/>
<name>A0A1M7DZS4_9BRAD</name>
<protein>
    <submittedName>
        <fullName evidence="1">Uncharacterized protein</fullName>
    </submittedName>
</protein>
<gene>
    <name evidence="1" type="ORF">SAMN05444171_5530</name>
</gene>
<reference evidence="1 2" key="1">
    <citation type="submission" date="2016-10" db="EMBL/GenBank/DDBJ databases">
        <authorList>
            <person name="de Groot N.N."/>
        </authorList>
    </citation>
    <scope>NUCLEOTIDE SEQUENCE [LARGE SCALE GENOMIC DNA]</scope>
    <source>
        <strain evidence="1 2">GAS522</strain>
    </source>
</reference>
<sequence>MTKRTNSYRHKLVHDAGADFVAYQRNSGEGVWQTVSVWMIPQQVF</sequence>